<gene>
    <name evidence="1" type="ORF">HXL68_09990</name>
</gene>
<dbReference type="AlphaFoldDB" id="A0A930G1Z1"/>
<proteinExistence type="predicted"/>
<protein>
    <submittedName>
        <fullName evidence="1">CZB domain-containing protein</fullName>
    </submittedName>
</protein>
<dbReference type="RefSeq" id="WP_027458399.1">
    <property type="nucleotide sequence ID" value="NZ_JARBJQ010000008.1"/>
</dbReference>
<accession>A0A930G1Z1</accession>
<dbReference type="Gene3D" id="1.20.120.30">
    <property type="entry name" value="Aspartate receptor, ligand-binding domain"/>
    <property type="match status" value="1"/>
</dbReference>
<dbReference type="Proteomes" id="UP000718593">
    <property type="component" value="Unassembled WGS sequence"/>
</dbReference>
<evidence type="ECO:0000313" key="2">
    <source>
        <dbReference type="Proteomes" id="UP000718593"/>
    </source>
</evidence>
<name>A0A930G1Z1_9RHOO</name>
<sequence>MKRIDIDRAIRLHNQWRRQFLNAFAGGAYADMPLSEHRCCTLELELTRQVAEGNNSILAALLAADRHFHALANEIIDLSNNGLGDSADLLLPDLNEAAHRLIAHLDDARPICDSKSPD</sequence>
<dbReference type="EMBL" id="JABZMI010000190">
    <property type="protein sequence ID" value="MBF1165362.1"/>
    <property type="molecule type" value="Genomic_DNA"/>
</dbReference>
<evidence type="ECO:0000313" key="1">
    <source>
        <dbReference type="EMBL" id="MBF1165362.1"/>
    </source>
</evidence>
<comment type="caution">
    <text evidence="1">The sequence shown here is derived from an EMBL/GenBank/DDBJ whole genome shotgun (WGS) entry which is preliminary data.</text>
</comment>
<organism evidence="1 2">
    <name type="scientific">Dechloromonas agitata</name>
    <dbReference type="NCBI Taxonomy" id="73030"/>
    <lineage>
        <taxon>Bacteria</taxon>
        <taxon>Pseudomonadati</taxon>
        <taxon>Pseudomonadota</taxon>
        <taxon>Betaproteobacteria</taxon>
        <taxon>Rhodocyclales</taxon>
        <taxon>Azonexaceae</taxon>
        <taxon>Dechloromonas</taxon>
    </lineage>
</organism>
<reference evidence="1" key="1">
    <citation type="submission" date="2020-04" db="EMBL/GenBank/DDBJ databases">
        <title>Deep metagenomics examines the oral microbiome during advanced dental caries in children, revealing novel taxa and co-occurrences with host molecules.</title>
        <authorList>
            <person name="Baker J.L."/>
            <person name="Morton J.T."/>
            <person name="Dinis M."/>
            <person name="Alvarez R."/>
            <person name="Tran N.C."/>
            <person name="Knight R."/>
            <person name="Edlund A."/>
        </authorList>
    </citation>
    <scope>NUCLEOTIDE SEQUENCE</scope>
    <source>
        <strain evidence="1">JCVI_32_bin.24</strain>
    </source>
</reference>